<dbReference type="Pfam" id="PF21259">
    <property type="entry name" value="Rgg_C"/>
    <property type="match status" value="1"/>
</dbReference>
<evidence type="ECO:0000313" key="2">
    <source>
        <dbReference type="Proteomes" id="UP001152875"/>
    </source>
</evidence>
<protein>
    <submittedName>
        <fullName evidence="1">Helix-turn-helix domain-containing protein</fullName>
    </submittedName>
</protein>
<dbReference type="Pfam" id="PF01381">
    <property type="entry name" value="HTH_3"/>
    <property type="match status" value="1"/>
</dbReference>
<proteinExistence type="predicted"/>
<dbReference type="Proteomes" id="UP001152875">
    <property type="component" value="Unassembled WGS sequence"/>
</dbReference>
<comment type="caution">
    <text evidence="1">The sequence shown here is derived from an EMBL/GenBank/DDBJ whole genome shotgun (WGS) entry which is preliminary data.</text>
</comment>
<dbReference type="InterPro" id="IPR010057">
    <property type="entry name" value="Transcription_activator_Rgg_C"/>
</dbReference>
<reference evidence="1" key="1">
    <citation type="submission" date="2022-07" db="EMBL/GenBank/DDBJ databases">
        <title>Whole Genome Sequencing of Streptococcus suis.</title>
        <authorList>
            <person name="Dai X."/>
            <person name="Huang J."/>
            <person name="Wang L."/>
        </authorList>
    </citation>
    <scope>NUCLEOTIDE SEQUENCE</scope>
    <source>
        <strain evidence="1">XNB2</strain>
    </source>
</reference>
<dbReference type="InterPro" id="IPR001387">
    <property type="entry name" value="Cro/C1-type_HTH"/>
</dbReference>
<dbReference type="CDD" id="cd00093">
    <property type="entry name" value="HTH_XRE"/>
    <property type="match status" value="1"/>
</dbReference>
<name>A0A2I5KFF1_STRSU</name>
<dbReference type="RefSeq" id="WP_024378307.1">
    <property type="nucleotide sequence ID" value="NZ_CP024974.1"/>
</dbReference>
<dbReference type="EMBL" id="JANFMP010000011">
    <property type="protein sequence ID" value="MDG4526929.1"/>
    <property type="molecule type" value="Genomic_DNA"/>
</dbReference>
<dbReference type="InterPro" id="IPR011990">
    <property type="entry name" value="TPR-like_helical_dom_sf"/>
</dbReference>
<gene>
    <name evidence="1" type="ORF">NOL13_05840</name>
</gene>
<accession>A0A2I5KFF1</accession>
<evidence type="ECO:0000313" key="1">
    <source>
        <dbReference type="EMBL" id="MDG4526929.1"/>
    </source>
</evidence>
<dbReference type="PANTHER" id="PTHR37038:SF13">
    <property type="entry name" value="HTH CRO_C1-TYPE DOMAIN-CONTAINING PROTEIN"/>
    <property type="match status" value="1"/>
</dbReference>
<dbReference type="GO" id="GO:0003677">
    <property type="term" value="F:DNA binding"/>
    <property type="evidence" value="ECO:0007669"/>
    <property type="project" value="InterPro"/>
</dbReference>
<dbReference type="SUPFAM" id="SSF47413">
    <property type="entry name" value="lambda repressor-like DNA-binding domains"/>
    <property type="match status" value="1"/>
</dbReference>
<dbReference type="PROSITE" id="PS50943">
    <property type="entry name" value="HTH_CROC1"/>
    <property type="match status" value="1"/>
</dbReference>
<dbReference type="InterPro" id="IPR053163">
    <property type="entry name" value="HTH-type_regulator_Rgg"/>
</dbReference>
<organism evidence="1 2">
    <name type="scientific">Streptococcus suis</name>
    <dbReference type="NCBI Taxonomy" id="1307"/>
    <lineage>
        <taxon>Bacteria</taxon>
        <taxon>Bacillati</taxon>
        <taxon>Bacillota</taxon>
        <taxon>Bacilli</taxon>
        <taxon>Lactobacillales</taxon>
        <taxon>Streptococcaceae</taxon>
        <taxon>Streptococcus</taxon>
    </lineage>
</organism>
<sequence length="282" mass="33596">MRWDIGKVYKQIRESKGIKQTEVVGKGISRQALISFEKGQSTPRYETMHFLLQQLDMDFAEFDYICNYHQPSKRQEIFTDFAGQVHSTNPEGFKVLLKKCQDYLKTHQDLPIQHLSELSEIMYKVRKSGIEDIEESTKKLTEKIWKELEKRDNWYWSDIRMLNTILYFFPIDSVNLVTEGILKTLDKYKDFVNTKTRQLTILENLSTLYLYHNRKKDCRLILDRILCLSKEERRYDILAFAQVRYGICTDNDELIEKGLQLLELMEETGYLSIAKKEIEQFR</sequence>
<dbReference type="AlphaFoldDB" id="A0A2I5KFF1"/>
<dbReference type="Gene3D" id="1.25.40.10">
    <property type="entry name" value="Tetratricopeptide repeat domain"/>
    <property type="match status" value="1"/>
</dbReference>
<dbReference type="PANTHER" id="PTHR37038">
    <property type="entry name" value="TRANSCRIPTIONAL REGULATOR-RELATED"/>
    <property type="match status" value="1"/>
</dbReference>
<dbReference type="InterPro" id="IPR010982">
    <property type="entry name" value="Lambda_DNA-bd_dom_sf"/>
</dbReference>